<accession>A0A418WB20</accession>
<dbReference type="PANTHER" id="PTHR30460:SF0">
    <property type="entry name" value="MODERATE CONDUCTANCE MECHANOSENSITIVE CHANNEL YBIO"/>
    <property type="match status" value="1"/>
</dbReference>
<feature type="transmembrane region" description="Helical" evidence="7">
    <location>
        <begin position="433"/>
        <end position="455"/>
    </location>
</feature>
<feature type="chain" id="PRO_5019378715" evidence="8">
    <location>
        <begin position="17"/>
        <end position="654"/>
    </location>
</feature>
<dbReference type="SUPFAM" id="SSF82861">
    <property type="entry name" value="Mechanosensitive channel protein MscS (YggB), transmembrane region"/>
    <property type="match status" value="1"/>
</dbReference>
<dbReference type="OrthoDB" id="9814206at2"/>
<feature type="transmembrane region" description="Helical" evidence="7">
    <location>
        <begin position="333"/>
        <end position="359"/>
    </location>
</feature>
<feature type="transmembrane region" description="Helical" evidence="7">
    <location>
        <begin position="187"/>
        <end position="208"/>
    </location>
</feature>
<evidence type="ECO:0000259" key="10">
    <source>
        <dbReference type="Pfam" id="PF21088"/>
    </source>
</evidence>
<evidence type="ECO:0000256" key="8">
    <source>
        <dbReference type="SAM" id="SignalP"/>
    </source>
</evidence>
<feature type="transmembrane region" description="Helical" evidence="7">
    <location>
        <begin position="266"/>
        <end position="283"/>
    </location>
</feature>
<dbReference type="InterPro" id="IPR049142">
    <property type="entry name" value="MS_channel_1st"/>
</dbReference>
<feature type="transmembrane region" description="Helical" evidence="7">
    <location>
        <begin position="220"/>
        <end position="245"/>
    </location>
</feature>
<evidence type="ECO:0000256" key="2">
    <source>
        <dbReference type="ARBA" id="ARBA00008017"/>
    </source>
</evidence>
<sequence length="654" mass="69757">MLAAAGAVLLPGLARAQAGGAAMPDMTMDLLAQARARLWTIIEHLVAAPAEWQRLGGQVSAGMMSGEGVRAVAYLLILLVVGGGLEWLYWTYAIPARRALEATPAGSPRRVLLLGLRRLWLKFFGLVVFTVAILGTTAALTWPPGVEDTVVTVTLMLVAIRLVWLAIDLLLAPGAPALRLVPVESQAVLPAAVATLAVAGLLVTGHFLPGLIERTLQAPHFAATLSLFCATATMLLLLGLCLGILAPADRVRSRLRAGRLPRFPRAFFAACLVLLVYLLWLVGSGDAAVIVADIAVILALQTMLHDAVFSFWREEIAAEALMDADDRVGRPDPALVPSLVLPVARLVVVLLGLGVAALALASPLADMAMRGERSPLLDFGLNVLGVVALGLLADLAWIATKSTIDHRLAQIGPIDPHAGEVGPNARLVTLLPLLRTTAAVVLIIVFAFSAMWALGIEVTPLLASAGVVGIALGFGTQTLVRDIITGIFYLAEDVFRIGEYIESGAATKGTVERITLRTVALRHHNGPLHFVPFGDLGTVRNTSRDWVIIKFNIPLPLDVDSEKVRKLIKKVGETMLLDPEIGPMIREPLKGKLYRIDPGVKIFRCKFETAPGKQFDVRALAYKQLESALRAAGIPFADFQGAGPTPVLGGEDQR</sequence>
<comment type="subcellular location">
    <subcellularLocation>
        <location evidence="1">Cell membrane</location>
        <topology evidence="1">Multi-pass membrane protein</topology>
    </subcellularLocation>
</comment>
<evidence type="ECO:0000256" key="6">
    <source>
        <dbReference type="ARBA" id="ARBA00023136"/>
    </source>
</evidence>
<feature type="signal peptide" evidence="8">
    <location>
        <begin position="1"/>
        <end position="16"/>
    </location>
</feature>
<dbReference type="InterPro" id="IPR045276">
    <property type="entry name" value="YbiO_bact"/>
</dbReference>
<evidence type="ECO:0000256" key="1">
    <source>
        <dbReference type="ARBA" id="ARBA00004651"/>
    </source>
</evidence>
<evidence type="ECO:0000313" key="11">
    <source>
        <dbReference type="EMBL" id="RJF87241.1"/>
    </source>
</evidence>
<feature type="domain" description="Mechanosensitive ion channel MscS" evidence="9">
    <location>
        <begin position="478"/>
        <end position="544"/>
    </location>
</feature>
<dbReference type="InterPro" id="IPR023408">
    <property type="entry name" value="MscS_beta-dom_sf"/>
</dbReference>
<name>A0A418WB20_9PROT</name>
<dbReference type="GO" id="GO:0005886">
    <property type="term" value="C:plasma membrane"/>
    <property type="evidence" value="ECO:0007669"/>
    <property type="project" value="UniProtKB-SubCell"/>
</dbReference>
<keyword evidence="12" id="KW-1185">Reference proteome</keyword>
<feature type="domain" description="Mechanosensitive ion channel transmembrane helices 2/3" evidence="10">
    <location>
        <begin position="439"/>
        <end position="477"/>
    </location>
</feature>
<comment type="caution">
    <text evidence="11">The sequence shown here is derived from an EMBL/GenBank/DDBJ whole genome shotgun (WGS) entry which is preliminary data.</text>
</comment>
<feature type="transmembrane region" description="Helical" evidence="7">
    <location>
        <begin position="379"/>
        <end position="399"/>
    </location>
</feature>
<evidence type="ECO:0000313" key="12">
    <source>
        <dbReference type="Proteomes" id="UP000284605"/>
    </source>
</evidence>
<feature type="transmembrane region" description="Helical" evidence="7">
    <location>
        <begin position="154"/>
        <end position="175"/>
    </location>
</feature>
<reference evidence="11 12" key="1">
    <citation type="submission" date="2018-09" db="EMBL/GenBank/DDBJ databases">
        <authorList>
            <person name="Zhu H."/>
        </authorList>
    </citation>
    <scope>NUCLEOTIDE SEQUENCE [LARGE SCALE GENOMIC DNA]</scope>
    <source>
        <strain evidence="11 12">K1W22B-8</strain>
    </source>
</reference>
<feature type="transmembrane region" description="Helical" evidence="7">
    <location>
        <begin position="119"/>
        <end position="142"/>
    </location>
</feature>
<feature type="transmembrane region" description="Helical" evidence="7">
    <location>
        <begin position="71"/>
        <end position="90"/>
    </location>
</feature>
<dbReference type="Gene3D" id="3.30.70.100">
    <property type="match status" value="1"/>
</dbReference>
<dbReference type="InterPro" id="IPR011014">
    <property type="entry name" value="MscS_channel_TM-2"/>
</dbReference>
<dbReference type="Pfam" id="PF21088">
    <property type="entry name" value="MS_channel_1st"/>
    <property type="match status" value="1"/>
</dbReference>
<dbReference type="RefSeq" id="WP_119777883.1">
    <property type="nucleotide sequence ID" value="NZ_QYUK01000011.1"/>
</dbReference>
<evidence type="ECO:0000256" key="3">
    <source>
        <dbReference type="ARBA" id="ARBA00022475"/>
    </source>
</evidence>
<protein>
    <submittedName>
        <fullName evidence="11">Mechanosensitive ion channel family protein</fullName>
    </submittedName>
</protein>
<evidence type="ECO:0000259" key="9">
    <source>
        <dbReference type="Pfam" id="PF00924"/>
    </source>
</evidence>
<evidence type="ECO:0000256" key="7">
    <source>
        <dbReference type="SAM" id="Phobius"/>
    </source>
</evidence>
<dbReference type="InterPro" id="IPR010920">
    <property type="entry name" value="LSM_dom_sf"/>
</dbReference>
<organism evidence="11 12">
    <name type="scientific">Oleomonas cavernae</name>
    <dbReference type="NCBI Taxonomy" id="2320859"/>
    <lineage>
        <taxon>Bacteria</taxon>
        <taxon>Pseudomonadati</taxon>
        <taxon>Pseudomonadota</taxon>
        <taxon>Alphaproteobacteria</taxon>
        <taxon>Acetobacterales</taxon>
        <taxon>Acetobacteraceae</taxon>
        <taxon>Oleomonas</taxon>
    </lineage>
</organism>
<dbReference type="Gene3D" id="2.30.30.60">
    <property type="match status" value="1"/>
</dbReference>
<dbReference type="InterPro" id="IPR006685">
    <property type="entry name" value="MscS_channel_2nd"/>
</dbReference>
<dbReference type="Pfam" id="PF00924">
    <property type="entry name" value="MS_channel_2nd"/>
    <property type="match status" value="1"/>
</dbReference>
<dbReference type="SUPFAM" id="SSF50182">
    <property type="entry name" value="Sm-like ribonucleoproteins"/>
    <property type="match status" value="1"/>
</dbReference>
<comment type="similarity">
    <text evidence="2">Belongs to the MscS (TC 1.A.23) family.</text>
</comment>
<dbReference type="GO" id="GO:0008381">
    <property type="term" value="F:mechanosensitive monoatomic ion channel activity"/>
    <property type="evidence" value="ECO:0007669"/>
    <property type="project" value="InterPro"/>
</dbReference>
<dbReference type="PANTHER" id="PTHR30460">
    <property type="entry name" value="MODERATE CONDUCTANCE MECHANOSENSITIVE CHANNEL YBIO"/>
    <property type="match status" value="1"/>
</dbReference>
<dbReference type="Gene3D" id="1.10.287.1260">
    <property type="match status" value="1"/>
</dbReference>
<keyword evidence="4 7" id="KW-0812">Transmembrane</keyword>
<feature type="transmembrane region" description="Helical" evidence="7">
    <location>
        <begin position="461"/>
        <end position="480"/>
    </location>
</feature>
<keyword evidence="5 7" id="KW-1133">Transmembrane helix</keyword>
<keyword evidence="8" id="KW-0732">Signal</keyword>
<dbReference type="EMBL" id="QYUK01000011">
    <property type="protein sequence ID" value="RJF87241.1"/>
    <property type="molecule type" value="Genomic_DNA"/>
</dbReference>
<dbReference type="AlphaFoldDB" id="A0A418WB20"/>
<evidence type="ECO:0000256" key="4">
    <source>
        <dbReference type="ARBA" id="ARBA00022692"/>
    </source>
</evidence>
<proteinExistence type="inferred from homology"/>
<evidence type="ECO:0000256" key="5">
    <source>
        <dbReference type="ARBA" id="ARBA00022989"/>
    </source>
</evidence>
<dbReference type="Proteomes" id="UP000284605">
    <property type="component" value="Unassembled WGS sequence"/>
</dbReference>
<gene>
    <name evidence="11" type="ORF">D3874_09530</name>
</gene>
<keyword evidence="3" id="KW-1003">Cell membrane</keyword>
<keyword evidence="6 7" id="KW-0472">Membrane</keyword>